<evidence type="ECO:0000259" key="1">
    <source>
        <dbReference type="Pfam" id="PF25583"/>
    </source>
</evidence>
<reference evidence="2 3" key="1">
    <citation type="journal article" date="2019" name="ACS Chem. Biol.">
        <title>Identification and Mobilization of a Cryptic Antibiotic Biosynthesis Gene Locus from a Human-Pathogenic Nocardia Isolate.</title>
        <authorList>
            <person name="Herisse M."/>
            <person name="Ishida K."/>
            <person name="Porter J.L."/>
            <person name="Howden B."/>
            <person name="Hertweck C."/>
            <person name="Stinear T.P."/>
            <person name="Pidot S.J."/>
        </authorList>
    </citation>
    <scope>NUCLEOTIDE SEQUENCE [LARGE SCALE GENOMIC DNA]</scope>
    <source>
        <strain evidence="2 3">AUSMDU00012715</strain>
    </source>
</reference>
<organism evidence="2 3">
    <name type="scientific">Nocardia terpenica</name>
    <dbReference type="NCBI Taxonomy" id="455432"/>
    <lineage>
        <taxon>Bacteria</taxon>
        <taxon>Bacillati</taxon>
        <taxon>Actinomycetota</taxon>
        <taxon>Actinomycetes</taxon>
        <taxon>Mycobacteriales</taxon>
        <taxon>Nocardiaceae</taxon>
        <taxon>Nocardia</taxon>
    </lineage>
</organism>
<name>A0A6G9Z4B9_9NOCA</name>
<proteinExistence type="predicted"/>
<dbReference type="InterPro" id="IPR057727">
    <property type="entry name" value="WCX_dom"/>
</dbReference>
<feature type="domain" description="WCX" evidence="1">
    <location>
        <begin position="5"/>
        <end position="53"/>
    </location>
</feature>
<dbReference type="Pfam" id="PF25583">
    <property type="entry name" value="WCX"/>
    <property type="match status" value="1"/>
</dbReference>
<sequence length="60" mass="6472">MGILEPIDDTSCLLHLGADSPWSLTWMISSLDTDFTVTGPPELIEAVRTLGRRCTAAVTP</sequence>
<dbReference type="EMBL" id="CP046173">
    <property type="protein sequence ID" value="QIS20322.1"/>
    <property type="molecule type" value="Genomic_DNA"/>
</dbReference>
<gene>
    <name evidence="2" type="ORF">F6W96_20525</name>
</gene>
<protein>
    <recommendedName>
        <fullName evidence="1">WCX domain-containing protein</fullName>
    </recommendedName>
</protein>
<evidence type="ECO:0000313" key="2">
    <source>
        <dbReference type="EMBL" id="QIS20322.1"/>
    </source>
</evidence>
<dbReference type="Proteomes" id="UP000500953">
    <property type="component" value="Chromosome"/>
</dbReference>
<accession>A0A6G9Z4B9</accession>
<evidence type="ECO:0000313" key="3">
    <source>
        <dbReference type="Proteomes" id="UP000500953"/>
    </source>
</evidence>
<dbReference type="AlphaFoldDB" id="A0A6G9Z4B9"/>